<organism evidence="5 6">
    <name type="scientific">Glutinoglossum americanum</name>
    <dbReference type="NCBI Taxonomy" id="1670608"/>
    <lineage>
        <taxon>Eukaryota</taxon>
        <taxon>Fungi</taxon>
        <taxon>Dikarya</taxon>
        <taxon>Ascomycota</taxon>
        <taxon>Pezizomycotina</taxon>
        <taxon>Geoglossomycetes</taxon>
        <taxon>Geoglossales</taxon>
        <taxon>Geoglossaceae</taxon>
        <taxon>Glutinoglossum</taxon>
    </lineage>
</organism>
<feature type="domain" description="ATPase AAA-type core" evidence="4">
    <location>
        <begin position="479"/>
        <end position="623"/>
    </location>
</feature>
<dbReference type="InterPro" id="IPR001270">
    <property type="entry name" value="ClpA/B"/>
</dbReference>
<feature type="region of interest" description="Disordered" evidence="3">
    <location>
        <begin position="1"/>
        <end position="204"/>
    </location>
</feature>
<dbReference type="AlphaFoldDB" id="A0A9P8IEZ5"/>
<dbReference type="OrthoDB" id="47330at2759"/>
<dbReference type="PANTHER" id="PTHR11638:SF18">
    <property type="entry name" value="HEAT SHOCK PROTEIN 104"/>
    <property type="match status" value="1"/>
</dbReference>
<proteinExistence type="predicted"/>
<dbReference type="SUPFAM" id="SSF52540">
    <property type="entry name" value="P-loop containing nucleoside triphosphate hydrolases"/>
    <property type="match status" value="1"/>
</dbReference>
<evidence type="ECO:0000256" key="3">
    <source>
        <dbReference type="SAM" id="MobiDB-lite"/>
    </source>
</evidence>
<sequence>MEAPSPRRINPPNSEAGGGASQHSRTLEGEPNSQLPTSSTNHDIPSPEDSLTPGNTSKGGRGEPHLIGEPATGPGMSPSEPSPTNSLRGPPSSKDLPQSNMNKSSPVSKNPPGIYADPDTTAHDAGLGKHANPTPPNFSNSPRPESPAKLHTRPQSPSVESITPVSDVADPDTGSEPGSEPDSESDPESGPDPEPGPPPRPEQWDFKLPIIELDETEDNRFPDEGAAPGPFSIEKVINGLQNGLTNARLKTYLSYYNGQPAALASYLNAEVEDYPAIFYAVATNDEAIVRTWADHGGDVNVIEDNYNIPLLAFAILTTEHCDEDTTDVLTALLSLGADASVIPNAFFTPYLTDLPAKGPTRESLTDIDDDKRDWCKDYIRPKLAAALNLSQRYFLDKTLRTEQPSFRHRWVAKRNNSTAMLGISYFLIGQPTAAGWLIERLLSYMVLPKKRPLVLVFAGTLPLNPPSLSIYLHVNRRTLAGPSGHGKTELAKRLGDLLSIQMERVDMTEMRSETDIFGPKAPYVGSEEGSPLNNFLVHMGGQKSIVFLDEFEKSGPGVRNALLIPFDEVDCSKTIWILATNALDRRIKSFCDTHDKELSSTEDHGKIKKVVKALQKKLKPALSDEFGHPLAGRINAILPFLPFSLGEQAVVAHKFVLQLARSVRAPVKIPKNPSEAENLLGNIDLIVRRDASLCLQLAKDEYSPDLGARSLQNGVDETVVQPLVMAYLGLNDEICEDGEAEKFEFDVQPDGEIVAYRSRGR</sequence>
<name>A0A9P8IEZ5_9PEZI</name>
<dbReference type="GO" id="GO:0034605">
    <property type="term" value="P:cellular response to heat"/>
    <property type="evidence" value="ECO:0007669"/>
    <property type="project" value="TreeGrafter"/>
</dbReference>
<dbReference type="SUPFAM" id="SSF48403">
    <property type="entry name" value="Ankyrin repeat"/>
    <property type="match status" value="1"/>
</dbReference>
<dbReference type="InterPro" id="IPR027417">
    <property type="entry name" value="P-loop_NTPase"/>
</dbReference>
<keyword evidence="2" id="KW-0067">ATP-binding</keyword>
<evidence type="ECO:0000313" key="6">
    <source>
        <dbReference type="Proteomes" id="UP000698800"/>
    </source>
</evidence>
<dbReference type="InterPro" id="IPR050130">
    <property type="entry name" value="ClpA_ClpB"/>
</dbReference>
<dbReference type="Gene3D" id="3.40.50.300">
    <property type="entry name" value="P-loop containing nucleotide triphosphate hydrolases"/>
    <property type="match status" value="1"/>
</dbReference>
<feature type="compositionally biased region" description="Pro residues" evidence="3">
    <location>
        <begin position="192"/>
        <end position="201"/>
    </location>
</feature>
<evidence type="ECO:0000256" key="2">
    <source>
        <dbReference type="ARBA" id="ARBA00022840"/>
    </source>
</evidence>
<accession>A0A9P8IEZ5</accession>
<feature type="compositionally biased region" description="Acidic residues" evidence="3">
    <location>
        <begin position="179"/>
        <end position="191"/>
    </location>
</feature>
<dbReference type="GO" id="GO:0005524">
    <property type="term" value="F:ATP binding"/>
    <property type="evidence" value="ECO:0007669"/>
    <property type="project" value="UniProtKB-KW"/>
</dbReference>
<feature type="compositionally biased region" description="Polar residues" evidence="3">
    <location>
        <begin position="95"/>
        <end position="108"/>
    </location>
</feature>
<reference evidence="5" key="1">
    <citation type="submission" date="2021-03" db="EMBL/GenBank/DDBJ databases">
        <title>Comparative genomics and phylogenomic investigation of the class Geoglossomycetes provide insights into ecological specialization and systematics.</title>
        <authorList>
            <person name="Melie T."/>
            <person name="Pirro S."/>
            <person name="Miller A.N."/>
            <person name="Quandt A."/>
        </authorList>
    </citation>
    <scope>NUCLEOTIDE SEQUENCE</scope>
    <source>
        <strain evidence="5">GBOQ0MN5Z8</strain>
    </source>
</reference>
<dbReference type="PANTHER" id="PTHR11638">
    <property type="entry name" value="ATP-DEPENDENT CLP PROTEASE"/>
    <property type="match status" value="1"/>
</dbReference>
<keyword evidence="6" id="KW-1185">Reference proteome</keyword>
<evidence type="ECO:0000256" key="1">
    <source>
        <dbReference type="ARBA" id="ARBA00022741"/>
    </source>
</evidence>
<dbReference type="PRINTS" id="PR00300">
    <property type="entry name" value="CLPPROTEASEA"/>
</dbReference>
<feature type="compositionally biased region" description="Polar residues" evidence="3">
    <location>
        <begin position="153"/>
        <end position="164"/>
    </location>
</feature>
<dbReference type="Pfam" id="PF07724">
    <property type="entry name" value="AAA_2"/>
    <property type="match status" value="1"/>
</dbReference>
<dbReference type="EMBL" id="JAGHQL010000039">
    <property type="protein sequence ID" value="KAH0543129.1"/>
    <property type="molecule type" value="Genomic_DNA"/>
</dbReference>
<feature type="compositionally biased region" description="Polar residues" evidence="3">
    <location>
        <begin position="31"/>
        <end position="43"/>
    </location>
</feature>
<dbReference type="GO" id="GO:0016887">
    <property type="term" value="F:ATP hydrolysis activity"/>
    <property type="evidence" value="ECO:0007669"/>
    <property type="project" value="InterPro"/>
</dbReference>
<dbReference type="Proteomes" id="UP000698800">
    <property type="component" value="Unassembled WGS sequence"/>
</dbReference>
<comment type="caution">
    <text evidence="5">The sequence shown here is derived from an EMBL/GenBank/DDBJ whole genome shotgun (WGS) entry which is preliminary data.</text>
</comment>
<gene>
    <name evidence="5" type="ORF">FGG08_002555</name>
</gene>
<dbReference type="InterPro" id="IPR003959">
    <property type="entry name" value="ATPase_AAA_core"/>
</dbReference>
<evidence type="ECO:0000259" key="4">
    <source>
        <dbReference type="Pfam" id="PF07724"/>
    </source>
</evidence>
<dbReference type="InterPro" id="IPR036770">
    <property type="entry name" value="Ankyrin_rpt-contain_sf"/>
</dbReference>
<evidence type="ECO:0000313" key="5">
    <source>
        <dbReference type="EMBL" id="KAH0543129.1"/>
    </source>
</evidence>
<dbReference type="GO" id="GO:0005737">
    <property type="term" value="C:cytoplasm"/>
    <property type="evidence" value="ECO:0007669"/>
    <property type="project" value="TreeGrafter"/>
</dbReference>
<protein>
    <recommendedName>
        <fullName evidence="4">ATPase AAA-type core domain-containing protein</fullName>
    </recommendedName>
</protein>
<keyword evidence="1" id="KW-0547">Nucleotide-binding</keyword>